<organism evidence="2 3">
    <name type="scientific">Microbacterium endophyticum</name>
    <dbReference type="NCBI Taxonomy" id="1526412"/>
    <lineage>
        <taxon>Bacteria</taxon>
        <taxon>Bacillati</taxon>
        <taxon>Actinomycetota</taxon>
        <taxon>Actinomycetes</taxon>
        <taxon>Micrococcales</taxon>
        <taxon>Microbacteriaceae</taxon>
        <taxon>Microbacterium</taxon>
    </lineage>
</organism>
<accession>A0A7W4V4L7</accession>
<dbReference type="AlphaFoldDB" id="A0A7W4V4L7"/>
<keyword evidence="1" id="KW-0472">Membrane</keyword>
<reference evidence="2 3" key="1">
    <citation type="submission" date="2020-08" db="EMBL/GenBank/DDBJ databases">
        <title>Sequencing the genomes of 1000 actinobacteria strains.</title>
        <authorList>
            <person name="Klenk H.-P."/>
        </authorList>
    </citation>
    <scope>NUCLEOTIDE SEQUENCE [LARGE SCALE GENOMIC DNA]</scope>
    <source>
        <strain evidence="2 3">DSM 27099</strain>
    </source>
</reference>
<protein>
    <submittedName>
        <fullName evidence="2">Uncharacterized protein</fullName>
    </submittedName>
</protein>
<name>A0A7W4V4L7_9MICO</name>
<evidence type="ECO:0000313" key="3">
    <source>
        <dbReference type="Proteomes" id="UP000529310"/>
    </source>
</evidence>
<keyword evidence="1" id="KW-0812">Transmembrane</keyword>
<comment type="caution">
    <text evidence="2">The sequence shown here is derived from an EMBL/GenBank/DDBJ whole genome shotgun (WGS) entry which is preliminary data.</text>
</comment>
<feature type="transmembrane region" description="Helical" evidence="1">
    <location>
        <begin position="12"/>
        <end position="37"/>
    </location>
</feature>
<gene>
    <name evidence="2" type="ORF">FHX49_002004</name>
</gene>
<evidence type="ECO:0000313" key="2">
    <source>
        <dbReference type="EMBL" id="MBB2976429.1"/>
    </source>
</evidence>
<proteinExistence type="predicted"/>
<dbReference type="EMBL" id="JACHWQ010000006">
    <property type="protein sequence ID" value="MBB2976429.1"/>
    <property type="molecule type" value="Genomic_DNA"/>
</dbReference>
<dbReference type="RefSeq" id="WP_165140386.1">
    <property type="nucleotide sequence ID" value="NZ_CP049255.1"/>
</dbReference>
<keyword evidence="1" id="KW-1133">Transmembrane helix</keyword>
<evidence type="ECO:0000256" key="1">
    <source>
        <dbReference type="SAM" id="Phobius"/>
    </source>
</evidence>
<sequence>MSKSTASTEQRIVVAATVSALAVSAIAAGVLLTGAWFSSTASAEVTAPGGTLALGAFGDNAEGIVEVVNVKPLSEAQALDPNNSFGAAEGQIVIDNTGTVAMSWDAEISAIESSLYLWPETLYIAVQDEGTGTWTAHDASDLFENEVPLEVGSGAELDAETTYTLPIRVYLREGWEPPFAGWSEAWGPTFTVSAQAQQAIAP</sequence>
<dbReference type="Proteomes" id="UP000529310">
    <property type="component" value="Unassembled WGS sequence"/>
</dbReference>
<keyword evidence="3" id="KW-1185">Reference proteome</keyword>